<protein>
    <recommendedName>
        <fullName evidence="3">DUF4304 domain-containing protein</fullName>
    </recommendedName>
</protein>
<sequence>MVGPDSALRRLTRDVGKLLQPYGFDGSEATWVRVAPGGVASVRRTRIVRTWTDGHQILRFGLGLAATPTAWWEFATWRNTTLGLPPTPLEQAIGPGLIDERALPADLTDPWSLRVDPTRAGNPALQADVDTIRADLPRRVHAYARRALRLLEPDGYLHELLADSNPTLGTREAIVVLLADHGPTAQLDEAIAALHTALAELDESTYAEEVIDYVRRRAALV</sequence>
<dbReference type="KEGG" id="nsl:BOX37_05625"/>
<keyword evidence="2" id="KW-1185">Reference proteome</keyword>
<dbReference type="OrthoDB" id="4545398at2"/>
<dbReference type="Proteomes" id="UP000183810">
    <property type="component" value="Chromosome"/>
</dbReference>
<evidence type="ECO:0000313" key="2">
    <source>
        <dbReference type="Proteomes" id="UP000183810"/>
    </source>
</evidence>
<dbReference type="RefSeq" id="WP_071926718.1">
    <property type="nucleotide sequence ID" value="NZ_CP018082.1"/>
</dbReference>
<accession>A0A1J0VNG9</accession>
<evidence type="ECO:0000313" key="1">
    <source>
        <dbReference type="EMBL" id="APE33535.1"/>
    </source>
</evidence>
<reference evidence="1" key="1">
    <citation type="submission" date="2016-11" db="EMBL/GenBank/DDBJ databases">
        <authorList>
            <person name="Jaros S."/>
            <person name="Januszkiewicz K."/>
            <person name="Wedrychowicz H."/>
        </authorList>
    </citation>
    <scope>NUCLEOTIDE SEQUENCE [LARGE SCALE GENOMIC DNA]</scope>
    <source>
        <strain evidence="1">Y48</strain>
    </source>
</reference>
<name>A0A1J0VNG9_9NOCA</name>
<organism evidence="1 2">
    <name type="scientific">Nocardia mangyaensis</name>
    <dbReference type="NCBI Taxonomy" id="2213200"/>
    <lineage>
        <taxon>Bacteria</taxon>
        <taxon>Bacillati</taxon>
        <taxon>Actinomycetota</taxon>
        <taxon>Actinomycetes</taxon>
        <taxon>Mycobacteriales</taxon>
        <taxon>Nocardiaceae</taxon>
        <taxon>Nocardia</taxon>
    </lineage>
</organism>
<gene>
    <name evidence="1" type="ORF">BOX37_05625</name>
</gene>
<dbReference type="EMBL" id="CP018082">
    <property type="protein sequence ID" value="APE33535.1"/>
    <property type="molecule type" value="Genomic_DNA"/>
</dbReference>
<proteinExistence type="predicted"/>
<evidence type="ECO:0008006" key="3">
    <source>
        <dbReference type="Google" id="ProtNLM"/>
    </source>
</evidence>
<dbReference type="AlphaFoldDB" id="A0A1J0VNG9"/>